<organism evidence="2 3">
    <name type="scientific">Halorarum salinum</name>
    <dbReference type="NCBI Taxonomy" id="2743089"/>
    <lineage>
        <taxon>Archaea</taxon>
        <taxon>Methanobacteriati</taxon>
        <taxon>Methanobacteriota</taxon>
        <taxon>Stenosarchaea group</taxon>
        <taxon>Halobacteria</taxon>
        <taxon>Halobacteriales</taxon>
        <taxon>Haloferacaceae</taxon>
        <taxon>Halorarum</taxon>
    </lineage>
</organism>
<gene>
    <name evidence="2" type="ORF">HUG12_04255</name>
</gene>
<keyword evidence="1" id="KW-0472">Membrane</keyword>
<keyword evidence="3" id="KW-1185">Reference proteome</keyword>
<dbReference type="Proteomes" id="UP000509626">
    <property type="component" value="Chromosome"/>
</dbReference>
<accession>A0A7D5L9N9</accession>
<keyword evidence="1" id="KW-1133">Transmembrane helix</keyword>
<protein>
    <submittedName>
        <fullName evidence="2">Uncharacterized protein</fullName>
    </submittedName>
</protein>
<dbReference type="GeneID" id="56036644"/>
<reference evidence="2 3" key="1">
    <citation type="submission" date="2020-06" db="EMBL/GenBank/DDBJ databases">
        <title>NJ-3-1, isolated from saline soil.</title>
        <authorList>
            <person name="Cui H.L."/>
            <person name="Shi X."/>
        </authorList>
    </citation>
    <scope>NUCLEOTIDE SEQUENCE [LARGE SCALE GENOMIC DNA]</scope>
    <source>
        <strain evidence="2 3">NJ-3-1</strain>
    </source>
</reference>
<dbReference type="EMBL" id="CP058579">
    <property type="protein sequence ID" value="QLG60989.1"/>
    <property type="molecule type" value="Genomic_DNA"/>
</dbReference>
<name>A0A7D5L9N9_9EURY</name>
<dbReference type="RefSeq" id="WP_179267573.1">
    <property type="nucleotide sequence ID" value="NZ_CP058579.1"/>
</dbReference>
<keyword evidence="1" id="KW-0812">Transmembrane</keyword>
<evidence type="ECO:0000256" key="1">
    <source>
        <dbReference type="SAM" id="Phobius"/>
    </source>
</evidence>
<sequence>MADDSTHSLGPNHGPTRVPHMGAAGWIVAAGSAFLLLPVLPFLALYYLFASTDGRPN</sequence>
<dbReference type="AlphaFoldDB" id="A0A7D5L9N9"/>
<evidence type="ECO:0000313" key="3">
    <source>
        <dbReference type="Proteomes" id="UP000509626"/>
    </source>
</evidence>
<proteinExistence type="predicted"/>
<evidence type="ECO:0000313" key="2">
    <source>
        <dbReference type="EMBL" id="QLG60989.1"/>
    </source>
</evidence>
<dbReference type="KEGG" id="halu:HUG12_04255"/>
<feature type="transmembrane region" description="Helical" evidence="1">
    <location>
        <begin position="23"/>
        <end position="49"/>
    </location>
</feature>